<accession>A0A7M5USH6</accession>
<reference evidence="3" key="1">
    <citation type="submission" date="2021-01" db="UniProtKB">
        <authorList>
            <consortium name="EnsemblMetazoa"/>
        </authorList>
    </citation>
    <scope>IDENTIFICATION</scope>
</reference>
<keyword evidence="1" id="KW-0175">Coiled coil</keyword>
<feature type="compositionally biased region" description="Polar residues" evidence="2">
    <location>
        <begin position="130"/>
        <end position="150"/>
    </location>
</feature>
<dbReference type="Gene3D" id="1.20.5.990">
    <property type="entry name" value="Nemo cc2-lz domain - 1d5 darpin complex"/>
    <property type="match status" value="1"/>
</dbReference>
<feature type="compositionally biased region" description="Polar residues" evidence="2">
    <location>
        <begin position="697"/>
        <end position="706"/>
    </location>
</feature>
<evidence type="ECO:0000256" key="1">
    <source>
        <dbReference type="SAM" id="Coils"/>
    </source>
</evidence>
<evidence type="ECO:0000313" key="4">
    <source>
        <dbReference type="Proteomes" id="UP000594262"/>
    </source>
</evidence>
<dbReference type="Proteomes" id="UP000594262">
    <property type="component" value="Unplaced"/>
</dbReference>
<feature type="coiled-coil region" evidence="1">
    <location>
        <begin position="412"/>
        <end position="439"/>
    </location>
</feature>
<feature type="compositionally biased region" description="Low complexity" evidence="2">
    <location>
        <begin position="595"/>
        <end position="647"/>
    </location>
</feature>
<feature type="region of interest" description="Disordered" evidence="2">
    <location>
        <begin position="595"/>
        <end position="794"/>
    </location>
</feature>
<dbReference type="GeneID" id="136813826"/>
<sequence>MSMNAGLQLAPPPPSNNIKREMREHIEWDLPYDTDGRDYPDLSNLSLGTEMRNKLWENENKMMLANNNMGIHQSQSSPTLSHLDHNQNQTPEPSNMQYINGLPLSLNNLNKNNSQGVFVQASTENFNTGKFVKGSQSMAGTGLSPTTNLPKQRPRNQPLLQSPMPMSDKSSPDLPHENGFALDPTRLSENQSMKEELLEMKSIFTRLVTKTDDVAGLPEPVQLALKVIKLEGMKQDYEKKIQAHETQAANHQTMLEKEKKDHEFELATLKKENMFLKERIDYKATLEASTKGRMKGKDENSESELVEELKDEIKTLKENLETTTHQAKSKEESLEHQIKSMKCDIESFEKDIKGMHEKMSSEQTKEQQRRGEIDRYIIMEQEALERERQDRYLLLVEQNKLKHKVEKLSESCKSYQMKNEELCRIQNELEQECDQFRKLKKIIQDHGLPNHEQLVVLQQQTEMFKDDVLSERKDRERAQAQRDKLRRDLEILQSRNQSLQEQVYKYQEHIMRLNTGDQRVPQQEIIPQHQGGGNGRFSRQLSNPAYFNPRMRMGGPPSVVNALMKNPISQNANGGNQQNRQPFGEIQSQRNMQNFNGYANTNTSNNNYDWKQQQAQQPQQRNFSPQPSPQQPQIIQQQQTQQQAQRNMFSPASPVGNRMPQSPLLGPNGDPWVMAPSSPNNSNSNNQQQVMSGGGSYNQNIWSQQASPSSPNSFNSSPNPYNARNSPTPSNWQSEGSFTPTSNGASSESNTNTGTTAGGQSKHWSSLNEGANDKNKSLNVLNGSKPQDAPETPAGFQCGKCNTKLPDTDAFRGHAEICFN</sequence>
<protein>
    <submittedName>
        <fullName evidence="3">Uncharacterized protein</fullName>
    </submittedName>
</protein>
<proteinExistence type="predicted"/>
<dbReference type="RefSeq" id="XP_066926413.1">
    <property type="nucleotide sequence ID" value="XM_067070312.1"/>
</dbReference>
<dbReference type="AlphaFoldDB" id="A0A7M5USH6"/>
<feature type="coiled-coil region" evidence="1">
    <location>
        <begin position="227"/>
        <end position="358"/>
    </location>
</feature>
<feature type="region of interest" description="Disordered" evidence="2">
    <location>
        <begin position="130"/>
        <end position="180"/>
    </location>
</feature>
<feature type="compositionally biased region" description="Low complexity" evidence="2">
    <location>
        <begin position="676"/>
        <end position="689"/>
    </location>
</feature>
<dbReference type="EnsemblMetazoa" id="CLYHEMT003462.2">
    <property type="protein sequence ID" value="CLYHEMP003462.2"/>
    <property type="gene ID" value="CLYHEMG003462"/>
</dbReference>
<keyword evidence="4" id="KW-1185">Reference proteome</keyword>
<organism evidence="3 4">
    <name type="scientific">Clytia hemisphaerica</name>
    <dbReference type="NCBI Taxonomy" id="252671"/>
    <lineage>
        <taxon>Eukaryota</taxon>
        <taxon>Metazoa</taxon>
        <taxon>Cnidaria</taxon>
        <taxon>Hydrozoa</taxon>
        <taxon>Hydroidolina</taxon>
        <taxon>Leptothecata</taxon>
        <taxon>Obeliida</taxon>
        <taxon>Clytiidae</taxon>
        <taxon>Clytia</taxon>
    </lineage>
</organism>
<feature type="coiled-coil region" evidence="1">
    <location>
        <begin position="468"/>
        <end position="509"/>
    </location>
</feature>
<name>A0A7M5USH6_9CNID</name>
<feature type="compositionally biased region" description="Low complexity" evidence="2">
    <location>
        <begin position="707"/>
        <end position="722"/>
    </location>
</feature>
<evidence type="ECO:0000313" key="3">
    <source>
        <dbReference type="EnsemblMetazoa" id="CLYHEMP003462.2"/>
    </source>
</evidence>
<evidence type="ECO:0000256" key="2">
    <source>
        <dbReference type="SAM" id="MobiDB-lite"/>
    </source>
</evidence>
<feature type="compositionally biased region" description="Polar residues" evidence="2">
    <location>
        <begin position="723"/>
        <end position="769"/>
    </location>
</feature>
<dbReference type="OrthoDB" id="6022176at2759"/>